<organism evidence="1 2">
    <name type="scientific">Actinokineospora globicatena</name>
    <dbReference type="NCBI Taxonomy" id="103729"/>
    <lineage>
        <taxon>Bacteria</taxon>
        <taxon>Bacillati</taxon>
        <taxon>Actinomycetota</taxon>
        <taxon>Actinomycetes</taxon>
        <taxon>Pseudonocardiales</taxon>
        <taxon>Pseudonocardiaceae</taxon>
        <taxon>Actinokineospora</taxon>
    </lineage>
</organism>
<accession>A0A9W6QT79</accession>
<proteinExistence type="predicted"/>
<protein>
    <recommendedName>
        <fullName evidence="3">MgtE intracellular N domain-containing protein</fullName>
    </recommendedName>
</protein>
<evidence type="ECO:0008006" key="3">
    <source>
        <dbReference type="Google" id="ProtNLM"/>
    </source>
</evidence>
<dbReference type="AlphaFoldDB" id="A0A9W6QT79"/>
<dbReference type="Proteomes" id="UP001165042">
    <property type="component" value="Unassembled WGS sequence"/>
</dbReference>
<reference evidence="1" key="1">
    <citation type="submission" date="2023-02" db="EMBL/GenBank/DDBJ databases">
        <title>Actinokineospora globicatena NBRC 15670.</title>
        <authorList>
            <person name="Ichikawa N."/>
            <person name="Sato H."/>
            <person name="Tonouchi N."/>
        </authorList>
    </citation>
    <scope>NUCLEOTIDE SEQUENCE</scope>
    <source>
        <strain evidence="1">NBRC 15670</strain>
    </source>
</reference>
<name>A0A9W6QT79_9PSEU</name>
<dbReference type="RefSeq" id="WP_285612322.1">
    <property type="nucleotide sequence ID" value="NZ_BSSD01000008.1"/>
</dbReference>
<gene>
    <name evidence="1" type="ORF">Aglo03_49780</name>
</gene>
<dbReference type="EMBL" id="BSSD01000008">
    <property type="protein sequence ID" value="GLW94162.1"/>
    <property type="molecule type" value="Genomic_DNA"/>
</dbReference>
<keyword evidence="2" id="KW-1185">Reference proteome</keyword>
<evidence type="ECO:0000313" key="2">
    <source>
        <dbReference type="Proteomes" id="UP001165042"/>
    </source>
</evidence>
<comment type="caution">
    <text evidence="1">The sequence shown here is derived from an EMBL/GenBank/DDBJ whole genome shotgun (WGS) entry which is preliminary data.</text>
</comment>
<evidence type="ECO:0000313" key="1">
    <source>
        <dbReference type="EMBL" id="GLW94162.1"/>
    </source>
</evidence>
<sequence length="262" mass="27747">MSGTRAEIAKLARLLGEPATRFGYLSALSPEDVRAVRDQAAEVLFGANRALFERIGQASRLVPAALTASIAQRSFGPLLSARVAGALDPDRAVDLAGRLPVSFLADVAAELDPRRIAPVLGVLPIAKVIEVGRELIRRGDHITTGRFVGDLPAPTLRAMVAALDEESLLRTAIYTDSTDRLPALFALIPDDRLPAIATTIATATGEFAEDVLPLLLHLDTPSLTRLATAIRTLPESERDQLATTARALGVLEALGPIADALT</sequence>